<dbReference type="EMBL" id="KI696471">
    <property type="protein sequence ID" value="ETM31822.1"/>
    <property type="molecule type" value="Genomic_DNA"/>
</dbReference>
<accession>W2M612</accession>
<dbReference type="Proteomes" id="UP000054532">
    <property type="component" value="Unassembled WGS sequence"/>
</dbReference>
<dbReference type="AlphaFoldDB" id="W2M612"/>
<feature type="non-terminal residue" evidence="1">
    <location>
        <position position="1"/>
    </location>
</feature>
<sequence length="30" mass="3188">VGLQHAPTAFFVAEFNTSGCNSLGQFTETN</sequence>
<gene>
    <name evidence="1" type="ORF">L914_20665</name>
</gene>
<reference evidence="1" key="1">
    <citation type="submission" date="2013-11" db="EMBL/GenBank/DDBJ databases">
        <title>The Genome Sequence of Phytophthora parasitica IAC_01/95.</title>
        <authorList>
            <consortium name="The Broad Institute Genomics Platform"/>
            <person name="Russ C."/>
            <person name="Tyler B."/>
            <person name="Panabieres F."/>
            <person name="Shan W."/>
            <person name="Tripathy S."/>
            <person name="Grunwald N."/>
            <person name="Machado M."/>
            <person name="Johnson C.S."/>
            <person name="Arredondo F."/>
            <person name="Hong C."/>
            <person name="Coffey M."/>
            <person name="Young S.K."/>
            <person name="Zeng Q."/>
            <person name="Gargeya S."/>
            <person name="Fitzgerald M."/>
            <person name="Abouelleil A."/>
            <person name="Alvarado L."/>
            <person name="Chapman S.B."/>
            <person name="Gainer-Dewar J."/>
            <person name="Goldberg J."/>
            <person name="Griggs A."/>
            <person name="Gujja S."/>
            <person name="Hansen M."/>
            <person name="Howarth C."/>
            <person name="Imamovic A."/>
            <person name="Ireland A."/>
            <person name="Larimer J."/>
            <person name="McCowan C."/>
            <person name="Murphy C."/>
            <person name="Pearson M."/>
            <person name="Poon T.W."/>
            <person name="Priest M."/>
            <person name="Roberts A."/>
            <person name="Saif S."/>
            <person name="Shea T."/>
            <person name="Sykes S."/>
            <person name="Wortman J."/>
            <person name="Nusbaum C."/>
            <person name="Birren B."/>
        </authorList>
    </citation>
    <scope>NUCLEOTIDE SEQUENCE [LARGE SCALE GENOMIC DNA]</scope>
    <source>
        <strain evidence="1">IAC_01/95</strain>
    </source>
</reference>
<protein>
    <submittedName>
        <fullName evidence="1">Uncharacterized protein</fullName>
    </submittedName>
</protein>
<organism evidence="1">
    <name type="scientific">Phytophthora nicotianae</name>
    <name type="common">Potato buckeye rot agent</name>
    <name type="synonym">Phytophthora parasitica</name>
    <dbReference type="NCBI Taxonomy" id="4792"/>
    <lineage>
        <taxon>Eukaryota</taxon>
        <taxon>Sar</taxon>
        <taxon>Stramenopiles</taxon>
        <taxon>Oomycota</taxon>
        <taxon>Peronosporomycetes</taxon>
        <taxon>Peronosporales</taxon>
        <taxon>Peronosporaceae</taxon>
        <taxon>Phytophthora</taxon>
    </lineage>
</organism>
<evidence type="ECO:0000313" key="1">
    <source>
        <dbReference type="EMBL" id="ETM31822.1"/>
    </source>
</evidence>
<name>W2M612_PHYNI</name>
<proteinExistence type="predicted"/>